<dbReference type="PANTHER" id="PTHR43031:SF1">
    <property type="entry name" value="PYRIDINE NUCLEOTIDE-DISULPHIDE OXIDOREDUCTASE"/>
    <property type="match status" value="1"/>
</dbReference>
<sequence length="119" mass="13468">MKYLLVLLFVGVLSCNQNPNKDEIVSVTDLSKVDFTDEQNVLLDVRTPEEFAQGYIPNAINVDVNSEGFDAEIKKLDKEKTYYVYCQAGTRSSKASSRLLRNGFKNIVNLKDGYSSYKK</sequence>
<gene>
    <name evidence="2" type="ORF">SAMN06296427_109133</name>
</gene>
<dbReference type="RefSeq" id="WP_084018188.1">
    <property type="nucleotide sequence ID" value="NZ_FWXS01000009.1"/>
</dbReference>
<dbReference type="STRING" id="1434700.SAMN06296427_109133"/>
<dbReference type="Pfam" id="PF00581">
    <property type="entry name" value="Rhodanese"/>
    <property type="match status" value="1"/>
</dbReference>
<keyword evidence="2" id="KW-0808">Transferase</keyword>
<dbReference type="SUPFAM" id="SSF52821">
    <property type="entry name" value="Rhodanese/Cell cycle control phosphatase"/>
    <property type="match status" value="1"/>
</dbReference>
<reference evidence="3" key="1">
    <citation type="submission" date="2017-04" db="EMBL/GenBank/DDBJ databases">
        <authorList>
            <person name="Varghese N."/>
            <person name="Submissions S."/>
        </authorList>
    </citation>
    <scope>NUCLEOTIDE SEQUENCE [LARGE SCALE GENOMIC DNA]</scope>
    <source>
        <strain evidence="3">CGMCC 1.12708</strain>
    </source>
</reference>
<dbReference type="InterPro" id="IPR036873">
    <property type="entry name" value="Rhodanese-like_dom_sf"/>
</dbReference>
<keyword evidence="3" id="KW-1185">Reference proteome</keyword>
<dbReference type="GO" id="GO:0016740">
    <property type="term" value="F:transferase activity"/>
    <property type="evidence" value="ECO:0007669"/>
    <property type="project" value="UniProtKB-KW"/>
</dbReference>
<dbReference type="CDD" id="cd00158">
    <property type="entry name" value="RHOD"/>
    <property type="match status" value="1"/>
</dbReference>
<evidence type="ECO:0000313" key="3">
    <source>
        <dbReference type="Proteomes" id="UP000192393"/>
    </source>
</evidence>
<proteinExistence type="predicted"/>
<evidence type="ECO:0000313" key="2">
    <source>
        <dbReference type="EMBL" id="SMC82013.1"/>
    </source>
</evidence>
<dbReference type="PROSITE" id="PS51257">
    <property type="entry name" value="PROKAR_LIPOPROTEIN"/>
    <property type="match status" value="1"/>
</dbReference>
<dbReference type="SMART" id="SM00450">
    <property type="entry name" value="RHOD"/>
    <property type="match status" value="1"/>
</dbReference>
<dbReference type="Proteomes" id="UP000192393">
    <property type="component" value="Unassembled WGS sequence"/>
</dbReference>
<dbReference type="InterPro" id="IPR001763">
    <property type="entry name" value="Rhodanese-like_dom"/>
</dbReference>
<accession>A0A1W2CA03</accession>
<evidence type="ECO:0000259" key="1">
    <source>
        <dbReference type="PROSITE" id="PS50206"/>
    </source>
</evidence>
<feature type="domain" description="Rhodanese" evidence="1">
    <location>
        <begin position="36"/>
        <end position="119"/>
    </location>
</feature>
<organism evidence="2 3">
    <name type="scientific">Moheibacter sediminis</name>
    <dbReference type="NCBI Taxonomy" id="1434700"/>
    <lineage>
        <taxon>Bacteria</taxon>
        <taxon>Pseudomonadati</taxon>
        <taxon>Bacteroidota</taxon>
        <taxon>Flavobacteriia</taxon>
        <taxon>Flavobacteriales</taxon>
        <taxon>Weeksellaceae</taxon>
        <taxon>Moheibacter</taxon>
    </lineage>
</organism>
<dbReference type="InterPro" id="IPR050229">
    <property type="entry name" value="GlpE_sulfurtransferase"/>
</dbReference>
<dbReference type="OrthoDB" id="9808735at2"/>
<dbReference type="PROSITE" id="PS50206">
    <property type="entry name" value="RHODANESE_3"/>
    <property type="match status" value="1"/>
</dbReference>
<dbReference type="AlphaFoldDB" id="A0A1W2CA03"/>
<name>A0A1W2CA03_9FLAO</name>
<dbReference type="EMBL" id="FWXS01000009">
    <property type="protein sequence ID" value="SMC82013.1"/>
    <property type="molecule type" value="Genomic_DNA"/>
</dbReference>
<dbReference type="Gene3D" id="3.40.250.10">
    <property type="entry name" value="Rhodanese-like domain"/>
    <property type="match status" value="1"/>
</dbReference>
<dbReference type="PANTHER" id="PTHR43031">
    <property type="entry name" value="FAD-DEPENDENT OXIDOREDUCTASE"/>
    <property type="match status" value="1"/>
</dbReference>
<protein>
    <submittedName>
        <fullName evidence="2">Rhodanese-related sulfurtransferase</fullName>
    </submittedName>
</protein>